<dbReference type="InterPro" id="IPR037401">
    <property type="entry name" value="SnoaL-like"/>
</dbReference>
<dbReference type="SUPFAM" id="SSF100950">
    <property type="entry name" value="NagB/RpiA/CoA transferase-like"/>
    <property type="match status" value="1"/>
</dbReference>
<evidence type="ECO:0000313" key="4">
    <source>
        <dbReference type="EMBL" id="MFI5681346.1"/>
    </source>
</evidence>
<gene>
    <name evidence="4" type="ORF">ACIA8P_43245</name>
</gene>
<sequence length="381" mass="40895">MNDFQEIADRVQIEALLGEFTDAVMMRDRARLAALFTTDGALRMPNVPVELVGREEIRTGAERLQSRWDFFVQNSHLGTIRLDGDTATGRTYIQELARTLDGLEGVNFAIYHDTYRRTPEGWKFAERVYEVRYVDTTPLGGSAPGPNGHLHGAGHAGHAGEVGRAPGTGRADASATRAADDFTEPASPERLERTIEALRANGFTAELHDDAAAARARVTELIPPGAGVFTGASETLRLSGIDEDINSGDRHEATRPRVLTMDRATEFDEIRRLVAAPDVFVASVAAVTETGSLVIASGSGSQLPACAGGAASAIWVVGAQKVVPDLSTALRRVEEHALPLENERAQAVYGQPSAVNRLLVLNAEPQPGRGTVLLLREAIGF</sequence>
<comment type="caution">
    <text evidence="4">The sequence shown here is derived from an EMBL/GenBank/DDBJ whole genome shotgun (WGS) entry which is preliminary data.</text>
</comment>
<dbReference type="Pfam" id="PF13577">
    <property type="entry name" value="SnoaL_4"/>
    <property type="match status" value="1"/>
</dbReference>
<dbReference type="Pfam" id="PF02589">
    <property type="entry name" value="LUD_dom"/>
    <property type="match status" value="1"/>
</dbReference>
<name>A0ABW7YGK4_STRCE</name>
<evidence type="ECO:0000259" key="2">
    <source>
        <dbReference type="Pfam" id="PF02589"/>
    </source>
</evidence>
<dbReference type="InterPro" id="IPR024185">
    <property type="entry name" value="FTHF_cligase-like_sf"/>
</dbReference>
<accession>A0ABW7YGK4</accession>
<dbReference type="PANTHER" id="PTHR36179:SF2">
    <property type="entry name" value="LUD DOMAIN-CONTAINING PROTEIN"/>
    <property type="match status" value="1"/>
</dbReference>
<dbReference type="Proteomes" id="UP001612415">
    <property type="component" value="Unassembled WGS sequence"/>
</dbReference>
<evidence type="ECO:0000259" key="3">
    <source>
        <dbReference type="Pfam" id="PF13577"/>
    </source>
</evidence>
<reference evidence="4 5" key="1">
    <citation type="submission" date="2024-10" db="EMBL/GenBank/DDBJ databases">
        <title>The Natural Products Discovery Center: Release of the First 8490 Sequenced Strains for Exploring Actinobacteria Biosynthetic Diversity.</title>
        <authorList>
            <person name="Kalkreuter E."/>
            <person name="Kautsar S.A."/>
            <person name="Yang D."/>
            <person name="Bader C.D."/>
            <person name="Teijaro C.N."/>
            <person name="Fluegel L."/>
            <person name="Davis C.M."/>
            <person name="Simpson J.R."/>
            <person name="Lauterbach L."/>
            <person name="Steele A.D."/>
            <person name="Gui C."/>
            <person name="Meng S."/>
            <person name="Li G."/>
            <person name="Viehrig K."/>
            <person name="Ye F."/>
            <person name="Su P."/>
            <person name="Kiefer A.F."/>
            <person name="Nichols A."/>
            <person name="Cepeda A.J."/>
            <person name="Yan W."/>
            <person name="Fan B."/>
            <person name="Jiang Y."/>
            <person name="Adhikari A."/>
            <person name="Zheng C.-J."/>
            <person name="Schuster L."/>
            <person name="Cowan T.M."/>
            <person name="Smanski M.J."/>
            <person name="Chevrette M.G."/>
            <person name="De Carvalho L.P.S."/>
            <person name="Shen B."/>
        </authorList>
    </citation>
    <scope>NUCLEOTIDE SEQUENCE [LARGE SCALE GENOMIC DNA]</scope>
    <source>
        <strain evidence="4 5">NPDC051599</strain>
    </source>
</reference>
<dbReference type="EMBL" id="JBITDC010000028">
    <property type="protein sequence ID" value="MFI5681346.1"/>
    <property type="molecule type" value="Genomic_DNA"/>
</dbReference>
<dbReference type="InterPro" id="IPR032710">
    <property type="entry name" value="NTF2-like_dom_sf"/>
</dbReference>
<proteinExistence type="predicted"/>
<feature type="compositionally biased region" description="Low complexity" evidence="1">
    <location>
        <begin position="167"/>
        <end position="177"/>
    </location>
</feature>
<evidence type="ECO:0000256" key="1">
    <source>
        <dbReference type="SAM" id="MobiDB-lite"/>
    </source>
</evidence>
<dbReference type="Gene3D" id="3.10.450.50">
    <property type="match status" value="1"/>
</dbReference>
<feature type="domain" description="SnoaL-like" evidence="3">
    <location>
        <begin position="5"/>
        <end position="127"/>
    </location>
</feature>
<dbReference type="RefSeq" id="WP_398661975.1">
    <property type="nucleotide sequence ID" value="NZ_JBITDC010000028.1"/>
</dbReference>
<dbReference type="PANTHER" id="PTHR36179">
    <property type="entry name" value="LUD_DOM DOMAIN-CONTAINING PROTEIN"/>
    <property type="match status" value="1"/>
</dbReference>
<protein>
    <submittedName>
        <fullName evidence="4">LUD domain-containing protein</fullName>
    </submittedName>
</protein>
<dbReference type="SUPFAM" id="SSF54427">
    <property type="entry name" value="NTF2-like"/>
    <property type="match status" value="1"/>
</dbReference>
<dbReference type="InterPro" id="IPR003741">
    <property type="entry name" value="LUD_dom"/>
</dbReference>
<feature type="region of interest" description="Disordered" evidence="1">
    <location>
        <begin position="140"/>
        <end position="187"/>
    </location>
</feature>
<dbReference type="InterPro" id="IPR037171">
    <property type="entry name" value="NagB/RpiA_transferase-like"/>
</dbReference>
<keyword evidence="5" id="KW-1185">Reference proteome</keyword>
<organism evidence="4 5">
    <name type="scientific">Streptomyces cellulosae</name>
    <dbReference type="NCBI Taxonomy" id="1968"/>
    <lineage>
        <taxon>Bacteria</taxon>
        <taxon>Bacillati</taxon>
        <taxon>Actinomycetota</taxon>
        <taxon>Actinomycetes</taxon>
        <taxon>Kitasatosporales</taxon>
        <taxon>Streptomycetaceae</taxon>
        <taxon>Streptomyces</taxon>
    </lineage>
</organism>
<feature type="domain" description="LUD" evidence="2">
    <location>
        <begin position="191"/>
        <end position="346"/>
    </location>
</feature>
<dbReference type="Gene3D" id="3.40.50.10420">
    <property type="entry name" value="NagB/RpiA/CoA transferase-like"/>
    <property type="match status" value="1"/>
</dbReference>
<evidence type="ECO:0000313" key="5">
    <source>
        <dbReference type="Proteomes" id="UP001612415"/>
    </source>
</evidence>